<dbReference type="GO" id="GO:0006281">
    <property type="term" value="P:DNA repair"/>
    <property type="evidence" value="ECO:0007669"/>
    <property type="project" value="UniProtKB-KW"/>
</dbReference>
<evidence type="ECO:0000313" key="5">
    <source>
        <dbReference type="EMBL" id="RAW11124.1"/>
    </source>
</evidence>
<evidence type="ECO:0000256" key="2">
    <source>
        <dbReference type="ARBA" id="ARBA00022806"/>
    </source>
</evidence>
<keyword evidence="6" id="KW-1185">Reference proteome</keyword>
<accession>A0A329QFL8</accession>
<dbReference type="Proteomes" id="UP000250462">
    <property type="component" value="Unassembled WGS sequence"/>
</dbReference>
<comment type="caution">
    <text evidence="5">The sequence shown here is derived from an EMBL/GenBank/DDBJ whole genome shotgun (WGS) entry which is preliminary data.</text>
</comment>
<protein>
    <recommendedName>
        <fullName evidence="4">PD-(D/E)XK endonuclease-like domain-containing protein</fullName>
    </recommendedName>
</protein>
<reference evidence="5 6" key="1">
    <citation type="submission" date="2018-06" db="EMBL/GenBank/DDBJ databases">
        <title>Phytoactinopolyspora halophila sp. nov., a novel halophilic actinomycete isolated from a saline soil in China.</title>
        <authorList>
            <person name="Tang S.-K."/>
        </authorList>
    </citation>
    <scope>NUCLEOTIDE SEQUENCE [LARGE SCALE GENOMIC DNA]</scope>
    <source>
        <strain evidence="5 6">YIM 96934</strain>
    </source>
</reference>
<name>A0A329QFL8_9ACTN</name>
<evidence type="ECO:0000256" key="3">
    <source>
        <dbReference type="ARBA" id="ARBA00023204"/>
    </source>
</evidence>
<evidence type="ECO:0000256" key="1">
    <source>
        <dbReference type="ARBA" id="ARBA00022763"/>
    </source>
</evidence>
<keyword evidence="2" id="KW-0378">Hydrolase</keyword>
<evidence type="ECO:0000259" key="4">
    <source>
        <dbReference type="Pfam" id="PF12705"/>
    </source>
</evidence>
<dbReference type="GO" id="GO:0004386">
    <property type="term" value="F:helicase activity"/>
    <property type="evidence" value="ECO:0007669"/>
    <property type="project" value="UniProtKB-KW"/>
</dbReference>
<keyword evidence="1" id="KW-0227">DNA damage</keyword>
<keyword evidence="2" id="KW-0347">Helicase</keyword>
<sequence length="66" mass="7554">MANSTERDYVSSSSLKTYRECPRKYQLRYVERAQQRPMIAGAAGSAVHSATEVIDRKELWCEEVNS</sequence>
<evidence type="ECO:0000313" key="6">
    <source>
        <dbReference type="Proteomes" id="UP000250462"/>
    </source>
</evidence>
<organism evidence="5 6">
    <name type="scientific">Phytoactinopolyspora halophila</name>
    <dbReference type="NCBI Taxonomy" id="1981511"/>
    <lineage>
        <taxon>Bacteria</taxon>
        <taxon>Bacillati</taxon>
        <taxon>Actinomycetota</taxon>
        <taxon>Actinomycetes</taxon>
        <taxon>Jiangellales</taxon>
        <taxon>Jiangellaceae</taxon>
        <taxon>Phytoactinopolyspora</taxon>
    </lineage>
</organism>
<dbReference type="InterPro" id="IPR038726">
    <property type="entry name" value="PDDEXK_AddAB-type"/>
</dbReference>
<dbReference type="RefSeq" id="WP_112259632.1">
    <property type="nucleotide sequence ID" value="NZ_QMIG01000022.1"/>
</dbReference>
<gene>
    <name evidence="5" type="ORF">DPM12_17430</name>
</gene>
<dbReference type="Pfam" id="PF12705">
    <property type="entry name" value="PDDEXK_1"/>
    <property type="match status" value="1"/>
</dbReference>
<keyword evidence="2" id="KW-0547">Nucleotide-binding</keyword>
<proteinExistence type="predicted"/>
<dbReference type="AlphaFoldDB" id="A0A329QFL8"/>
<dbReference type="OrthoDB" id="9766257at2"/>
<keyword evidence="2" id="KW-0067">ATP-binding</keyword>
<feature type="domain" description="PD-(D/E)XK endonuclease-like" evidence="4">
    <location>
        <begin position="10"/>
        <end position="56"/>
    </location>
</feature>
<dbReference type="EMBL" id="QMIG01000022">
    <property type="protein sequence ID" value="RAW11124.1"/>
    <property type="molecule type" value="Genomic_DNA"/>
</dbReference>
<keyword evidence="3" id="KW-0234">DNA repair</keyword>